<comment type="caution">
    <text evidence="3">The sequence shown here is derived from an EMBL/GenBank/DDBJ whole genome shotgun (WGS) entry which is preliminary data.</text>
</comment>
<feature type="region of interest" description="Disordered" evidence="1">
    <location>
        <begin position="1119"/>
        <end position="1184"/>
    </location>
</feature>
<feature type="region of interest" description="Disordered" evidence="1">
    <location>
        <begin position="740"/>
        <end position="760"/>
    </location>
</feature>
<feature type="compositionally biased region" description="Low complexity" evidence="1">
    <location>
        <begin position="890"/>
        <end position="902"/>
    </location>
</feature>
<feature type="region of interest" description="Disordered" evidence="1">
    <location>
        <begin position="622"/>
        <end position="644"/>
    </location>
</feature>
<feature type="region of interest" description="Disordered" evidence="1">
    <location>
        <begin position="489"/>
        <end position="511"/>
    </location>
</feature>
<keyword evidence="2" id="KW-0812">Transmembrane</keyword>
<feature type="compositionally biased region" description="Basic and acidic residues" evidence="1">
    <location>
        <begin position="935"/>
        <end position="947"/>
    </location>
</feature>
<feature type="region of interest" description="Disordered" evidence="1">
    <location>
        <begin position="1006"/>
        <end position="1026"/>
    </location>
</feature>
<dbReference type="EMBL" id="BMAT01008889">
    <property type="protein sequence ID" value="GFR94577.1"/>
    <property type="molecule type" value="Genomic_DNA"/>
</dbReference>
<feature type="compositionally biased region" description="Polar residues" evidence="1">
    <location>
        <begin position="412"/>
        <end position="428"/>
    </location>
</feature>
<evidence type="ECO:0000256" key="1">
    <source>
        <dbReference type="SAM" id="MobiDB-lite"/>
    </source>
</evidence>
<feature type="compositionally biased region" description="Low complexity" evidence="1">
    <location>
        <begin position="489"/>
        <end position="505"/>
    </location>
</feature>
<keyword evidence="4" id="KW-1185">Reference proteome</keyword>
<evidence type="ECO:0000313" key="4">
    <source>
        <dbReference type="Proteomes" id="UP000762676"/>
    </source>
</evidence>
<accession>A0AAV4HAT5</accession>
<sequence>MPPVNTTLNGTLTGGVPDDFTPTPFPRSSMPAWAPSVAVALAMLIFLTASFYIRHRKVVKKRELLMDYFYIIFQYGGLRRKRMVAALCNTNAITLRELGRSFMISFDSVNNPENSCPFFLEDNSAFGASQNFAAANSAHKKTFFNRATLNSRKYRIPFRRNATANFSDENPASYPVSFHDILMKFKSKRPPPAPPGTPCMRPRSPSQFEMQGSSMCTIHGDDFDYEKYMEENEINSPVFYRRTRRNAYIPQPSARFADLVNEAKRHSLGSVYQEHVLNEGKRNSEPCELRGPSGTSGVFQVYGDHLSPGDASRTPRNLSEPTILVHSASSDWSNDGNGWTELPGPSGEGGVVFVRRLSRVDAQPGEYTYNHDSMPAPPLGLAKRANLSKVNVQSGNMTEYYNCLQRDTTVCQTPDKSPVNTSGENTPTREPGPWPPRRKRGRLSLGEIAVSNLNRRIDLTSESLKDYYPEVQERSKNRWARFKHVFSGSRLGSSKSSSIPSNHSSGKGKALVPPIAEERARKRAYHQQTSKTRWQKFVNAFTGFRSLPEQNSTQSQVQLPSGSRSYPAGLNMQQASSSCERSDTIELDMPDAGRGGLRLNIEPQSTVDWSGQDFGFTETIRPYRDASPRSPGVSSLREESSPARLGTRRFRSVFLAYKATRPSTFTGSKRYRKRYDSVTSSSQSLPYVSNLDIKTSPSRRVHEVSPLAREVKHTTDATLTDCQGTGEALSLERETSGLCSAPQEFPSLDEHSPCHDYSPRRALGVRDNLALRLDQSPRHCTGSGQVPQLPHGPNSQSNQTQKRSPGRDQTALTLSDFHSGYISHAQPFGSDSSSDSTDPALLTLLPEGQVSHHPPSTVPLTQHGANQNLLSPEGWQACTSVESIYYDTLSSPVSSPCPVRSSSQRHQDKVSGSHTKFNPSSPGRQSLRPRTVRHHLGDSDQRLDMKSNRLASPDWKPLRRRSEELRPHRRQEDKSPRRRSAASNMSSICSSLLASTEVVLVPMTISAPDSPVSSRCSSPSTDHRNHYINYLDSNPMHAAPSAQLSPSHYPKHAPIRLTVSCPNRSESDVSIDDGETTLYSSHGLRRTSDTLQVGSFSSSTPATPTRRLMACPAVRTFSPQLHKKNPPRSDLQGACAESRPTGSLTSDKEVKSEVNGARAPRLLRQTSQDVKTYPKLGYSSHWGK</sequence>
<protein>
    <submittedName>
        <fullName evidence="3">Uncharacterized protein</fullName>
    </submittedName>
</protein>
<dbReference type="AlphaFoldDB" id="A0AAV4HAT5"/>
<feature type="region of interest" description="Disordered" evidence="1">
    <location>
        <begin position="775"/>
        <end position="809"/>
    </location>
</feature>
<keyword evidence="2" id="KW-1133">Transmembrane helix</keyword>
<feature type="compositionally biased region" description="Polar residues" evidence="1">
    <location>
        <begin position="793"/>
        <end position="803"/>
    </location>
</feature>
<feature type="region of interest" description="Disordered" evidence="1">
    <location>
        <begin position="889"/>
        <end position="984"/>
    </location>
</feature>
<feature type="region of interest" description="Disordered" evidence="1">
    <location>
        <begin position="412"/>
        <end position="440"/>
    </location>
</feature>
<gene>
    <name evidence="3" type="ORF">ElyMa_004406900</name>
</gene>
<name>A0AAV4HAT5_9GAST</name>
<reference evidence="3 4" key="1">
    <citation type="journal article" date="2021" name="Elife">
        <title>Chloroplast acquisition without the gene transfer in kleptoplastic sea slugs, Plakobranchus ocellatus.</title>
        <authorList>
            <person name="Maeda T."/>
            <person name="Takahashi S."/>
            <person name="Yoshida T."/>
            <person name="Shimamura S."/>
            <person name="Takaki Y."/>
            <person name="Nagai Y."/>
            <person name="Toyoda A."/>
            <person name="Suzuki Y."/>
            <person name="Arimoto A."/>
            <person name="Ishii H."/>
            <person name="Satoh N."/>
            <person name="Nishiyama T."/>
            <person name="Hasebe M."/>
            <person name="Maruyama T."/>
            <person name="Minagawa J."/>
            <person name="Obokata J."/>
            <person name="Shigenobu S."/>
        </authorList>
    </citation>
    <scope>NUCLEOTIDE SEQUENCE [LARGE SCALE GENOMIC DNA]</scope>
</reference>
<feature type="compositionally biased region" description="Basic and acidic residues" evidence="1">
    <location>
        <begin position="748"/>
        <end position="759"/>
    </location>
</feature>
<proteinExistence type="predicted"/>
<evidence type="ECO:0000313" key="3">
    <source>
        <dbReference type="EMBL" id="GFR94577.1"/>
    </source>
</evidence>
<organism evidence="3 4">
    <name type="scientific">Elysia marginata</name>
    <dbReference type="NCBI Taxonomy" id="1093978"/>
    <lineage>
        <taxon>Eukaryota</taxon>
        <taxon>Metazoa</taxon>
        <taxon>Spiralia</taxon>
        <taxon>Lophotrochozoa</taxon>
        <taxon>Mollusca</taxon>
        <taxon>Gastropoda</taxon>
        <taxon>Heterobranchia</taxon>
        <taxon>Euthyneura</taxon>
        <taxon>Panpulmonata</taxon>
        <taxon>Sacoglossa</taxon>
        <taxon>Placobranchoidea</taxon>
        <taxon>Plakobranchidae</taxon>
        <taxon>Elysia</taxon>
    </lineage>
</organism>
<feature type="compositionally biased region" description="Polar residues" evidence="1">
    <location>
        <begin position="912"/>
        <end position="924"/>
    </location>
</feature>
<feature type="compositionally biased region" description="Basic and acidic residues" evidence="1">
    <location>
        <begin position="956"/>
        <end position="975"/>
    </location>
</feature>
<feature type="compositionally biased region" description="Low complexity" evidence="1">
    <location>
        <begin position="1006"/>
        <end position="1020"/>
    </location>
</feature>
<keyword evidence="2" id="KW-0472">Membrane</keyword>
<feature type="transmembrane region" description="Helical" evidence="2">
    <location>
        <begin position="32"/>
        <end position="53"/>
    </location>
</feature>
<evidence type="ECO:0000256" key="2">
    <source>
        <dbReference type="SAM" id="Phobius"/>
    </source>
</evidence>
<dbReference type="Proteomes" id="UP000762676">
    <property type="component" value="Unassembled WGS sequence"/>
</dbReference>